<keyword evidence="4" id="KW-1185">Reference proteome</keyword>
<keyword evidence="2" id="KW-0472">Membrane</keyword>
<dbReference type="AlphaFoldDB" id="A0A8H6SRC5"/>
<evidence type="ECO:0000256" key="1">
    <source>
        <dbReference type="SAM" id="MobiDB-lite"/>
    </source>
</evidence>
<organism evidence="3 4">
    <name type="scientific">Mycena indigotica</name>
    <dbReference type="NCBI Taxonomy" id="2126181"/>
    <lineage>
        <taxon>Eukaryota</taxon>
        <taxon>Fungi</taxon>
        <taxon>Dikarya</taxon>
        <taxon>Basidiomycota</taxon>
        <taxon>Agaricomycotina</taxon>
        <taxon>Agaricomycetes</taxon>
        <taxon>Agaricomycetidae</taxon>
        <taxon>Agaricales</taxon>
        <taxon>Marasmiineae</taxon>
        <taxon>Mycenaceae</taxon>
        <taxon>Mycena</taxon>
    </lineage>
</organism>
<sequence>MAPAVHCSIDCLNAATTQVGRHYLLDNLSGGDMGSSAVKRPPVLVDVPGSVLSSSATTSANPSPSPTGIHSSGAEPHHRHSTILKAAIVGGVLGGLFVLLLILIPVCCTPSKRAIRRNLAEVEAAVEAEGVVERRDKRPAANLPVVEPNMDDRRLDKLE</sequence>
<accession>A0A8H6SRC5</accession>
<gene>
    <name evidence="3" type="ORF">MIND_00640100</name>
</gene>
<protein>
    <submittedName>
        <fullName evidence="3">Uncharacterized protein</fullName>
    </submittedName>
</protein>
<feature type="region of interest" description="Disordered" evidence="1">
    <location>
        <begin position="54"/>
        <end position="76"/>
    </location>
</feature>
<keyword evidence="2" id="KW-0812">Transmembrane</keyword>
<dbReference type="EMBL" id="JACAZF010000005">
    <property type="protein sequence ID" value="KAF7304086.1"/>
    <property type="molecule type" value="Genomic_DNA"/>
</dbReference>
<evidence type="ECO:0000256" key="2">
    <source>
        <dbReference type="SAM" id="Phobius"/>
    </source>
</evidence>
<dbReference type="RefSeq" id="XP_037221058.1">
    <property type="nucleotide sequence ID" value="XM_037363137.1"/>
</dbReference>
<evidence type="ECO:0000313" key="3">
    <source>
        <dbReference type="EMBL" id="KAF7304086.1"/>
    </source>
</evidence>
<proteinExistence type="predicted"/>
<dbReference type="Proteomes" id="UP000636479">
    <property type="component" value="Unassembled WGS sequence"/>
</dbReference>
<evidence type="ECO:0000313" key="4">
    <source>
        <dbReference type="Proteomes" id="UP000636479"/>
    </source>
</evidence>
<feature type="transmembrane region" description="Helical" evidence="2">
    <location>
        <begin position="86"/>
        <end position="108"/>
    </location>
</feature>
<name>A0A8H6SRC5_9AGAR</name>
<keyword evidence="2" id="KW-1133">Transmembrane helix</keyword>
<comment type="caution">
    <text evidence="3">The sequence shown here is derived from an EMBL/GenBank/DDBJ whole genome shotgun (WGS) entry which is preliminary data.</text>
</comment>
<reference evidence="3" key="1">
    <citation type="submission" date="2020-05" db="EMBL/GenBank/DDBJ databases">
        <title>Mycena genomes resolve the evolution of fungal bioluminescence.</title>
        <authorList>
            <person name="Tsai I.J."/>
        </authorList>
    </citation>
    <scope>NUCLEOTIDE SEQUENCE</scope>
    <source>
        <strain evidence="3">171206Taipei</strain>
    </source>
</reference>
<dbReference type="GeneID" id="59345653"/>